<protein>
    <submittedName>
        <fullName evidence="1">Uncharacterized protein</fullName>
    </submittedName>
</protein>
<dbReference type="AlphaFoldDB" id="A0A225VGQ3"/>
<proteinExistence type="predicted"/>
<sequence>MHEAPGCTVVDLSGSVQFLIAHTDQVTELKDAHQFSITASGEIFLHIACIKMSVEQGISIFKDPDRW</sequence>
<accession>A0A225VGQ3</accession>
<evidence type="ECO:0000313" key="2">
    <source>
        <dbReference type="Proteomes" id="UP000198211"/>
    </source>
</evidence>
<organism evidence="1 2">
    <name type="scientific">Phytophthora megakarya</name>
    <dbReference type="NCBI Taxonomy" id="4795"/>
    <lineage>
        <taxon>Eukaryota</taxon>
        <taxon>Sar</taxon>
        <taxon>Stramenopiles</taxon>
        <taxon>Oomycota</taxon>
        <taxon>Peronosporomycetes</taxon>
        <taxon>Peronosporales</taxon>
        <taxon>Peronosporaceae</taxon>
        <taxon>Phytophthora</taxon>
    </lineage>
</organism>
<name>A0A225VGQ3_9STRA</name>
<evidence type="ECO:0000313" key="1">
    <source>
        <dbReference type="EMBL" id="OWZ04583.1"/>
    </source>
</evidence>
<gene>
    <name evidence="1" type="ORF">PHMEG_00023489</name>
</gene>
<keyword evidence="2" id="KW-1185">Reference proteome</keyword>
<dbReference type="Proteomes" id="UP000198211">
    <property type="component" value="Unassembled WGS sequence"/>
</dbReference>
<comment type="caution">
    <text evidence="1">The sequence shown here is derived from an EMBL/GenBank/DDBJ whole genome shotgun (WGS) entry which is preliminary data.</text>
</comment>
<reference evidence="2" key="1">
    <citation type="submission" date="2017-03" db="EMBL/GenBank/DDBJ databases">
        <title>Phytopthora megakarya and P. palmivora, two closely related causual agents of cacao black pod achieved similar genome size and gene model numbers by different mechanisms.</title>
        <authorList>
            <person name="Ali S."/>
            <person name="Shao J."/>
            <person name="Larry D.J."/>
            <person name="Kronmiller B."/>
            <person name="Shen D."/>
            <person name="Strem M.D."/>
            <person name="Melnick R.L."/>
            <person name="Guiltinan M.J."/>
            <person name="Tyler B.M."/>
            <person name="Meinhardt L.W."/>
            <person name="Bailey B.A."/>
        </authorList>
    </citation>
    <scope>NUCLEOTIDE SEQUENCE [LARGE SCALE GENOMIC DNA]</scope>
    <source>
        <strain evidence="2">zdho120</strain>
    </source>
</reference>
<dbReference type="EMBL" id="NBNE01004886">
    <property type="protein sequence ID" value="OWZ04583.1"/>
    <property type="molecule type" value="Genomic_DNA"/>
</dbReference>
<dbReference type="STRING" id="4795.A0A225VGQ3"/>